<dbReference type="AlphaFoldDB" id="A0A3B1A8G3"/>
<name>A0A3B1A8G3_9ZZZZ</name>
<dbReference type="InterPro" id="IPR003737">
    <property type="entry name" value="GlcNAc_PI_deacetylase-related"/>
</dbReference>
<dbReference type="PANTHER" id="PTHR12993">
    <property type="entry name" value="N-ACETYLGLUCOSAMINYL-PHOSPHATIDYLINOSITOL DE-N-ACETYLASE-RELATED"/>
    <property type="match status" value="1"/>
</dbReference>
<dbReference type="PANTHER" id="PTHR12993:SF30">
    <property type="entry name" value="N-ACETYL-ALPHA-D-GLUCOSAMINYL L-MALATE DEACETYLASE 1"/>
    <property type="match status" value="1"/>
</dbReference>
<organism evidence="1">
    <name type="scientific">hydrothermal vent metagenome</name>
    <dbReference type="NCBI Taxonomy" id="652676"/>
    <lineage>
        <taxon>unclassified sequences</taxon>
        <taxon>metagenomes</taxon>
        <taxon>ecological metagenomes</taxon>
    </lineage>
</organism>
<gene>
    <name evidence="1" type="ORF">MNBD_GAMMA19-914</name>
</gene>
<dbReference type="Gene3D" id="3.40.50.10320">
    <property type="entry name" value="LmbE-like"/>
    <property type="match status" value="1"/>
</dbReference>
<evidence type="ECO:0000313" key="1">
    <source>
        <dbReference type="EMBL" id="VAW96102.1"/>
    </source>
</evidence>
<proteinExistence type="predicted"/>
<dbReference type="Pfam" id="PF02585">
    <property type="entry name" value="PIG-L"/>
    <property type="match status" value="1"/>
</dbReference>
<reference evidence="1" key="1">
    <citation type="submission" date="2018-06" db="EMBL/GenBank/DDBJ databases">
        <authorList>
            <person name="Zhirakovskaya E."/>
        </authorList>
    </citation>
    <scope>NUCLEOTIDE SEQUENCE</scope>
</reference>
<sequence length="222" mass="24432">MRTILAIAPHPDDEMLGCGGTLLRHIAEGDAVHWLIVTAMHEQHGYDHNTIQRRAGQIAQVCKTTGFTACHELGLPTTRLDTLPMSDIVTALGGVVNTVQPDTLYIPYAGDIHTDHGVVATAAKACSKWFRYPSVRRIYGYETPSETDFSLPPHGPGMPVQRYVDISTYLEKKLEILTLYENELDDFPFPRSRDAVIALAKMRGAAAGCQAAEAFQVLKEIV</sequence>
<dbReference type="GO" id="GO:0016811">
    <property type="term" value="F:hydrolase activity, acting on carbon-nitrogen (but not peptide) bonds, in linear amides"/>
    <property type="evidence" value="ECO:0007669"/>
    <property type="project" value="TreeGrafter"/>
</dbReference>
<accession>A0A3B1A8G3</accession>
<dbReference type="InterPro" id="IPR024078">
    <property type="entry name" value="LmbE-like_dom_sf"/>
</dbReference>
<dbReference type="SUPFAM" id="SSF102588">
    <property type="entry name" value="LmbE-like"/>
    <property type="match status" value="1"/>
</dbReference>
<evidence type="ECO:0008006" key="2">
    <source>
        <dbReference type="Google" id="ProtNLM"/>
    </source>
</evidence>
<protein>
    <recommendedName>
        <fullName evidence="2">GlcNAc-PI de-N-acetylase</fullName>
    </recommendedName>
</protein>
<dbReference type="EMBL" id="UOFV01000077">
    <property type="protein sequence ID" value="VAW96102.1"/>
    <property type="molecule type" value="Genomic_DNA"/>
</dbReference>